<evidence type="ECO:0000259" key="4">
    <source>
        <dbReference type="Pfam" id="PF01493"/>
    </source>
</evidence>
<evidence type="ECO:0000313" key="5">
    <source>
        <dbReference type="EMBL" id="KXA94651.1"/>
    </source>
</evidence>
<dbReference type="InterPro" id="IPR036485">
    <property type="entry name" value="Glu_synth_asu_C_sf"/>
</dbReference>
<accession>A0A133UKE5</accession>
<dbReference type="PANTHER" id="PTHR39673:SF5">
    <property type="entry name" value="TUNGSTEN-CONTAINING FORMYLMETHANOFURAN DEHYDROGENASE 2 SUBUNIT C"/>
    <property type="match status" value="1"/>
</dbReference>
<keyword evidence="6" id="KW-1185">Reference proteome</keyword>
<name>A0A133UKE5_9EURY</name>
<dbReference type="InterPro" id="IPR017550">
    <property type="entry name" value="Formylmethanofuran_DH_suC"/>
</dbReference>
<dbReference type="GO" id="GO:0046914">
    <property type="term" value="F:transition metal ion binding"/>
    <property type="evidence" value="ECO:0007669"/>
    <property type="project" value="InterPro"/>
</dbReference>
<dbReference type="NCBIfam" id="TIGR03122">
    <property type="entry name" value="one_C_dehyd_C"/>
    <property type="match status" value="1"/>
</dbReference>
<dbReference type="SUPFAM" id="SSF69336">
    <property type="entry name" value="Alpha subunit of glutamate synthase, C-terminal domain"/>
    <property type="match status" value="1"/>
</dbReference>
<dbReference type="GO" id="GO:0018493">
    <property type="term" value="F:formylmethanofuran dehydrogenase activity"/>
    <property type="evidence" value="ECO:0007669"/>
    <property type="project" value="UniProtKB-EC"/>
</dbReference>
<dbReference type="GO" id="GO:0019386">
    <property type="term" value="P:methanogenesis, from carbon dioxide"/>
    <property type="evidence" value="ECO:0007669"/>
    <property type="project" value="UniProtKB-UniPathway"/>
</dbReference>
<dbReference type="UniPathway" id="UPA00640">
    <property type="reaction ID" value="UER00692"/>
</dbReference>
<evidence type="ECO:0000256" key="2">
    <source>
        <dbReference type="ARBA" id="ARBA00012692"/>
    </source>
</evidence>
<protein>
    <recommendedName>
        <fullName evidence="2">formylmethanofuran dehydrogenase</fullName>
        <ecNumber evidence="2">1.2.7.12</ecNumber>
    </recommendedName>
</protein>
<comment type="catalytic activity">
    <reaction evidence="3">
        <text>N-formylmethanofuran + 2 oxidized [2Fe-2S]-[ferredoxin] + H2O = methanofuran + 2 reduced [2Fe-2S]-[ferredoxin] + CO2 + H(+)</text>
        <dbReference type="Rhea" id="RHEA:19841"/>
        <dbReference type="Rhea" id="RHEA-COMP:10000"/>
        <dbReference type="Rhea" id="RHEA-COMP:10001"/>
        <dbReference type="ChEBI" id="CHEBI:15377"/>
        <dbReference type="ChEBI" id="CHEBI:15378"/>
        <dbReference type="ChEBI" id="CHEBI:16526"/>
        <dbReference type="ChEBI" id="CHEBI:33737"/>
        <dbReference type="ChEBI" id="CHEBI:33738"/>
        <dbReference type="ChEBI" id="CHEBI:57727"/>
        <dbReference type="ChEBI" id="CHEBI:58151"/>
        <dbReference type="EC" id="1.2.7.12"/>
    </reaction>
</comment>
<dbReference type="Gene3D" id="2.160.20.60">
    <property type="entry name" value="Glutamate synthase, alpha subunit, C-terminal domain"/>
    <property type="match status" value="1"/>
</dbReference>
<feature type="domain" description="Glutamate synthase alpha subunit C-terminal" evidence="4">
    <location>
        <begin position="104"/>
        <end position="210"/>
    </location>
</feature>
<reference evidence="5 6" key="1">
    <citation type="journal article" date="2016" name="Sci. Rep.">
        <title>Metabolic traits of an uncultured archaeal lineage -MSBL1- from brine pools of the Red Sea.</title>
        <authorList>
            <person name="Mwirichia R."/>
            <person name="Alam I."/>
            <person name="Rashid M."/>
            <person name="Vinu M."/>
            <person name="Ba-Alawi W."/>
            <person name="Anthony Kamau A."/>
            <person name="Kamanda Ngugi D."/>
            <person name="Goker M."/>
            <person name="Klenk H.P."/>
            <person name="Bajic V."/>
            <person name="Stingl U."/>
        </authorList>
    </citation>
    <scope>NUCLEOTIDE SEQUENCE [LARGE SCALE GENOMIC DNA]</scope>
    <source>
        <strain evidence="5">SCGC-AAA259E19</strain>
    </source>
</reference>
<dbReference type="InterPro" id="IPR002489">
    <property type="entry name" value="Glu_synth_asu_C"/>
</dbReference>
<dbReference type="EC" id="1.2.7.12" evidence="2"/>
<dbReference type="AlphaFoldDB" id="A0A133UKE5"/>
<organism evidence="5 6">
    <name type="scientific">candidate division MSBL1 archaeon SCGC-AAA259E19</name>
    <dbReference type="NCBI Taxonomy" id="1698264"/>
    <lineage>
        <taxon>Archaea</taxon>
        <taxon>Methanobacteriati</taxon>
        <taxon>Methanobacteriota</taxon>
        <taxon>candidate division MSBL1</taxon>
    </lineage>
</organism>
<dbReference type="EMBL" id="LHXO01000046">
    <property type="protein sequence ID" value="KXA94651.1"/>
    <property type="molecule type" value="Genomic_DNA"/>
</dbReference>
<evidence type="ECO:0000256" key="3">
    <source>
        <dbReference type="ARBA" id="ARBA00048228"/>
    </source>
</evidence>
<proteinExistence type="predicted"/>
<comment type="caution">
    <text evidence="5">The sequence shown here is derived from an EMBL/GenBank/DDBJ whole genome shotgun (WGS) entry which is preliminary data.</text>
</comment>
<gene>
    <name evidence="5" type="ORF">AKJ65_03810</name>
</gene>
<dbReference type="Pfam" id="PF01493">
    <property type="entry name" value="GXGXG"/>
    <property type="match status" value="1"/>
</dbReference>
<dbReference type="PANTHER" id="PTHR39673">
    <property type="entry name" value="TUNGSTEN FORMYLMETHANOFURAN DEHYDROGENASE, SUBUNIT C (FWDC)"/>
    <property type="match status" value="1"/>
</dbReference>
<sequence length="271" mass="29309">MIILTPKHEDNIPIEADCITPSKLSGKSISELEDLEVFRGNQRMDLCQVFEIEKESENDEKIVIRGDVAKVKRIGEEMESGEIVVEGDAGMHLGRGMKGGKILCQGDVTDYVAESMEGGVVEIEGDAGNRLGSANPGEEVGMKGGTIIVRGSAGSELGRRMRRGLIAVCGDVGSFAGTMMDGGSILSFGDFEERLGAGMDRGSIIAFEEPDLLPTFKYNCTYSPSFLEILLPELEEYDLPVKDKHVDGKFSRYSGDLAALGKGEIFVWEGD</sequence>
<dbReference type="PATRIC" id="fig|1698264.3.peg.1418"/>
<comment type="pathway">
    <text evidence="1">One-carbon metabolism; methanogenesis from CO(2); 5,10-methenyl-5,6,7,8-tetrahydromethanopterin from CO(2): step 1/3.</text>
</comment>
<evidence type="ECO:0000313" key="6">
    <source>
        <dbReference type="Proteomes" id="UP000070284"/>
    </source>
</evidence>
<evidence type="ECO:0000256" key="1">
    <source>
        <dbReference type="ARBA" id="ARBA00004830"/>
    </source>
</evidence>
<dbReference type="Proteomes" id="UP000070284">
    <property type="component" value="Unassembled WGS sequence"/>
</dbReference>